<sequence length="349" mass="38674">MAPVDMLDFDESSRIRIFDPIDALSSNDVPVGQYVMTEINASGSEVLVESILRDKSGNENITNHTVSKQQYFTDENSIVYFQSAKNENIKFIDAMVGFTSDSELLMGINRLDGGYRIATASETLFDVSEGQLINLIYTGTGIVAQVKVNGQHQLDFYALENTRFKAAQSQLIYGDILGASGNTIWVKYGDLIGATTVTNNGFVPVAGLSLREPLLAAHTKGNYLVVLTESGLYQYNIDLQNIPQVHQTSYVALPDQLGFSLKDNQLLVWNNTKLTRYQLLNDGSLLTPNDNVTEISGNVLASRLDGNITWLKVDTDKELQWQAYLGNELVGLLPEEQLRDDRLFTANRG</sequence>
<reference evidence="1" key="1">
    <citation type="submission" date="2022-01" db="EMBL/GenBank/DDBJ databases">
        <title>Colwellia maritima, isolated from seawater.</title>
        <authorList>
            <person name="Kristyanto S."/>
            <person name="Jung J."/>
            <person name="Jeon C.O."/>
        </authorList>
    </citation>
    <scope>NUCLEOTIDE SEQUENCE</scope>
    <source>
        <strain evidence="1">MSW7</strain>
    </source>
</reference>
<gene>
    <name evidence="1" type="ORF">L3081_19955</name>
</gene>
<organism evidence="1 2">
    <name type="scientific">Colwellia maritima</name>
    <dbReference type="NCBI Taxonomy" id="2912588"/>
    <lineage>
        <taxon>Bacteria</taxon>
        <taxon>Pseudomonadati</taxon>
        <taxon>Pseudomonadota</taxon>
        <taxon>Gammaproteobacteria</taxon>
        <taxon>Alteromonadales</taxon>
        <taxon>Colwelliaceae</taxon>
        <taxon>Colwellia</taxon>
    </lineage>
</organism>
<dbReference type="EMBL" id="JAKKSL010000004">
    <property type="protein sequence ID" value="MCI2285233.1"/>
    <property type="molecule type" value="Genomic_DNA"/>
</dbReference>
<protein>
    <submittedName>
        <fullName evidence="1">Uncharacterized protein</fullName>
    </submittedName>
</protein>
<evidence type="ECO:0000313" key="2">
    <source>
        <dbReference type="Proteomes" id="UP001139646"/>
    </source>
</evidence>
<proteinExistence type="predicted"/>
<evidence type="ECO:0000313" key="1">
    <source>
        <dbReference type="EMBL" id="MCI2285233.1"/>
    </source>
</evidence>
<accession>A0ABS9X4R5</accession>
<dbReference type="Proteomes" id="UP001139646">
    <property type="component" value="Unassembled WGS sequence"/>
</dbReference>
<dbReference type="RefSeq" id="WP_242288009.1">
    <property type="nucleotide sequence ID" value="NZ_JAKKSL010000004.1"/>
</dbReference>
<name>A0ABS9X4R5_9GAMM</name>
<comment type="caution">
    <text evidence="1">The sequence shown here is derived from an EMBL/GenBank/DDBJ whole genome shotgun (WGS) entry which is preliminary data.</text>
</comment>
<keyword evidence="2" id="KW-1185">Reference proteome</keyword>